<dbReference type="HOGENOM" id="CLU_3134111_0_0_9"/>
<keyword evidence="2" id="KW-1185">Reference proteome</keyword>
<proteinExistence type="predicted"/>
<reference evidence="1" key="2">
    <citation type="submission" date="2013-06" db="EMBL/GenBank/DDBJ databases">
        <title>Draft genome sequence of Clostridium hylemonae (DSM 15053).</title>
        <authorList>
            <person name="Sudarsanam P."/>
            <person name="Ley R."/>
            <person name="Guruge J."/>
            <person name="Turnbaugh P.J."/>
            <person name="Mahowald M."/>
            <person name="Liep D."/>
            <person name="Gordon J."/>
        </authorList>
    </citation>
    <scope>NUCLEOTIDE SEQUENCE</scope>
    <source>
        <strain evidence="1">DSM 15053</strain>
    </source>
</reference>
<dbReference type="Proteomes" id="UP000004893">
    <property type="component" value="Unassembled WGS sequence"/>
</dbReference>
<evidence type="ECO:0000313" key="2">
    <source>
        <dbReference type="Proteomes" id="UP000004893"/>
    </source>
</evidence>
<dbReference type="STRING" id="553973.CLOHYLEM_07018"/>
<accession>C0C4K2</accession>
<protein>
    <submittedName>
        <fullName evidence="1">Uncharacterized protein</fullName>
    </submittedName>
</protein>
<gene>
    <name evidence="1" type="ORF">CLOHYLEM_07018</name>
</gene>
<name>C0C4K2_9FIRM</name>
<comment type="caution">
    <text evidence="1">The sequence shown here is derived from an EMBL/GenBank/DDBJ whole genome shotgun (WGS) entry which is preliminary data.</text>
</comment>
<reference evidence="1" key="1">
    <citation type="submission" date="2009-02" db="EMBL/GenBank/DDBJ databases">
        <authorList>
            <person name="Fulton L."/>
            <person name="Clifton S."/>
            <person name="Fulton B."/>
            <person name="Xu J."/>
            <person name="Minx P."/>
            <person name="Pepin K.H."/>
            <person name="Johnson M."/>
            <person name="Bhonagiri V."/>
            <person name="Nash W.E."/>
            <person name="Mardis E.R."/>
            <person name="Wilson R.K."/>
        </authorList>
    </citation>
    <scope>NUCLEOTIDE SEQUENCE [LARGE SCALE GENOMIC DNA]</scope>
    <source>
        <strain evidence="1">DSM 15053</strain>
    </source>
</reference>
<organism evidence="1 2">
    <name type="scientific">[Clostridium] hylemonae DSM 15053</name>
    <dbReference type="NCBI Taxonomy" id="553973"/>
    <lineage>
        <taxon>Bacteria</taxon>
        <taxon>Bacillati</taxon>
        <taxon>Bacillota</taxon>
        <taxon>Clostridia</taxon>
        <taxon>Lachnospirales</taxon>
        <taxon>Lachnospiraceae</taxon>
    </lineage>
</organism>
<sequence length="49" mass="6118">MLKKRIKYCRWRHVKRKKVKELSERSKHIENKNIQAYTLYQTEQGGRRT</sequence>
<dbReference type="EMBL" id="ABYI02000034">
    <property type="protein sequence ID" value="EEG72995.1"/>
    <property type="molecule type" value="Genomic_DNA"/>
</dbReference>
<evidence type="ECO:0000313" key="1">
    <source>
        <dbReference type="EMBL" id="EEG72995.1"/>
    </source>
</evidence>
<dbReference type="AlphaFoldDB" id="C0C4K2"/>